<evidence type="ECO:0000256" key="2">
    <source>
        <dbReference type="ARBA" id="ARBA00022692"/>
    </source>
</evidence>
<feature type="transmembrane region" description="Helical" evidence="5">
    <location>
        <begin position="114"/>
        <end position="133"/>
    </location>
</feature>
<organism evidence="6 7">
    <name type="scientific">Candidatus Terrybacteria bacterium CG10_big_fil_rev_8_21_14_0_10_41_10</name>
    <dbReference type="NCBI Taxonomy" id="1975026"/>
    <lineage>
        <taxon>Bacteria</taxon>
        <taxon>Candidatus Terryibacteriota</taxon>
    </lineage>
</organism>
<comment type="subcellular location">
    <subcellularLocation>
        <location evidence="1">Membrane</location>
        <topology evidence="1">Multi-pass membrane protein</topology>
    </subcellularLocation>
</comment>
<dbReference type="Proteomes" id="UP000230959">
    <property type="component" value="Unassembled WGS sequence"/>
</dbReference>
<dbReference type="Pfam" id="PF07681">
    <property type="entry name" value="DoxX"/>
    <property type="match status" value="1"/>
</dbReference>
<evidence type="ECO:0008006" key="8">
    <source>
        <dbReference type="Google" id="ProtNLM"/>
    </source>
</evidence>
<evidence type="ECO:0000256" key="4">
    <source>
        <dbReference type="ARBA" id="ARBA00023136"/>
    </source>
</evidence>
<feature type="transmembrane region" description="Helical" evidence="5">
    <location>
        <begin position="64"/>
        <end position="94"/>
    </location>
</feature>
<protein>
    <recommendedName>
        <fullName evidence="8">DoxX subfamily</fullName>
    </recommendedName>
</protein>
<dbReference type="AlphaFoldDB" id="A0A2M8LB29"/>
<proteinExistence type="predicted"/>
<keyword evidence="3 5" id="KW-1133">Transmembrane helix</keyword>
<comment type="caution">
    <text evidence="6">The sequence shown here is derived from an EMBL/GenBank/DDBJ whole genome shotgun (WGS) entry which is preliminary data.</text>
</comment>
<evidence type="ECO:0000256" key="3">
    <source>
        <dbReference type="ARBA" id="ARBA00022989"/>
    </source>
</evidence>
<evidence type="ECO:0000313" key="7">
    <source>
        <dbReference type="Proteomes" id="UP000230959"/>
    </source>
</evidence>
<gene>
    <name evidence="6" type="ORF">COV02_00660</name>
</gene>
<evidence type="ECO:0000313" key="6">
    <source>
        <dbReference type="EMBL" id="PJE73801.1"/>
    </source>
</evidence>
<evidence type="ECO:0000256" key="1">
    <source>
        <dbReference type="ARBA" id="ARBA00004141"/>
    </source>
</evidence>
<name>A0A2M8LB29_9BACT</name>
<reference evidence="7" key="1">
    <citation type="submission" date="2017-09" db="EMBL/GenBank/DDBJ databases">
        <title>Depth-based differentiation of microbial function through sediment-hosted aquifers and enrichment of novel symbionts in the deep terrestrial subsurface.</title>
        <authorList>
            <person name="Probst A.J."/>
            <person name="Ladd B."/>
            <person name="Jarett J.K."/>
            <person name="Geller-Mcgrath D.E."/>
            <person name="Sieber C.M.K."/>
            <person name="Emerson J.B."/>
            <person name="Anantharaman K."/>
            <person name="Thomas B.C."/>
            <person name="Malmstrom R."/>
            <person name="Stieglmeier M."/>
            <person name="Klingl A."/>
            <person name="Woyke T."/>
            <person name="Ryan C.M."/>
            <person name="Banfield J.F."/>
        </authorList>
    </citation>
    <scope>NUCLEOTIDE SEQUENCE [LARGE SCALE GENOMIC DNA]</scope>
</reference>
<feature type="transmembrane region" description="Helical" evidence="5">
    <location>
        <begin position="7"/>
        <end position="26"/>
    </location>
</feature>
<keyword evidence="2 5" id="KW-0812">Transmembrane</keyword>
<evidence type="ECO:0000256" key="5">
    <source>
        <dbReference type="SAM" id="Phobius"/>
    </source>
</evidence>
<accession>A0A2M8LB29</accession>
<keyword evidence="4 5" id="KW-0472">Membrane</keyword>
<dbReference type="InterPro" id="IPR032808">
    <property type="entry name" value="DoxX"/>
</dbReference>
<sequence length="142" mass="15793">MTSLSIFLLRISMGWMFFYAGITKVLNPEWSAAGYLGAAKTFSGFYSFLLQPDILPIINMVNKWGLVLLGASLMLGLFVRFSSVLGILLMALYYVPILVFPHVGTHSYIVDEHIIYAAALLFFASSRAGRIFGIDSKLPKFL</sequence>
<dbReference type="GO" id="GO:0016020">
    <property type="term" value="C:membrane"/>
    <property type="evidence" value="ECO:0007669"/>
    <property type="project" value="UniProtKB-SubCell"/>
</dbReference>
<dbReference type="EMBL" id="PFER01000012">
    <property type="protein sequence ID" value="PJE73801.1"/>
    <property type="molecule type" value="Genomic_DNA"/>
</dbReference>